<dbReference type="EMBL" id="JBHRZS010000006">
    <property type="protein sequence ID" value="MFC3879429.1"/>
    <property type="molecule type" value="Genomic_DNA"/>
</dbReference>
<dbReference type="InterPro" id="IPR025345">
    <property type="entry name" value="DUF4249"/>
</dbReference>
<dbReference type="PROSITE" id="PS51257">
    <property type="entry name" value="PROKAR_LIPOPROTEIN"/>
    <property type="match status" value="1"/>
</dbReference>
<dbReference type="RefSeq" id="WP_377903848.1">
    <property type="nucleotide sequence ID" value="NZ_JBHRZS010000006.1"/>
</dbReference>
<gene>
    <name evidence="1" type="ORF">ACFOSV_04555</name>
</gene>
<organism evidence="1 2">
    <name type="scientific">Algoriphagus namhaensis</name>
    <dbReference type="NCBI Taxonomy" id="915353"/>
    <lineage>
        <taxon>Bacteria</taxon>
        <taxon>Pseudomonadati</taxon>
        <taxon>Bacteroidota</taxon>
        <taxon>Cytophagia</taxon>
        <taxon>Cytophagales</taxon>
        <taxon>Cyclobacteriaceae</taxon>
        <taxon>Algoriphagus</taxon>
    </lineage>
</organism>
<keyword evidence="2" id="KW-1185">Reference proteome</keyword>
<evidence type="ECO:0000313" key="1">
    <source>
        <dbReference type="EMBL" id="MFC3879429.1"/>
    </source>
</evidence>
<dbReference type="Pfam" id="PF14054">
    <property type="entry name" value="DUF4249"/>
    <property type="match status" value="1"/>
</dbReference>
<evidence type="ECO:0000313" key="2">
    <source>
        <dbReference type="Proteomes" id="UP001595805"/>
    </source>
</evidence>
<protein>
    <submittedName>
        <fullName evidence="1">DUF4249 domain-containing protein</fullName>
    </submittedName>
</protein>
<sequence length="364" mass="41640">MSKKFSFVSLVSLFILLAGCIDQIEFPLNLGDEKLIVSGQLNNLSEPQYVYLSETTSKDREPIFTNGFFTTNDLPRPVSGAQVRLVSDQNRSWVYQEVENGTYELRGFEGIEAGVAYHIEINAGNRSYASLPEVMPEVIGEDEISYSFDRGIFQGSPETAFISIQTEVTLPEQRDGYYLRWDVEEAYYWNLTFFPNPFNKAPPDCYVFGFADPERITLLNGDLLNRPGGKSSQIIAERVIDQSFLSRHYFNVRQLSTTQEAYEYWRKVRELVNNTGSVFDSPPAPISGNIRNERDPNEVVLGYFEVVNAKVTRIYTTRADVPFFISEVCTYSPERPINDYPATCLRCSEFKNSTEATPDWWFDQ</sequence>
<proteinExistence type="predicted"/>
<reference evidence="2" key="1">
    <citation type="journal article" date="2019" name="Int. J. Syst. Evol. Microbiol.">
        <title>The Global Catalogue of Microorganisms (GCM) 10K type strain sequencing project: providing services to taxonomists for standard genome sequencing and annotation.</title>
        <authorList>
            <consortium name="The Broad Institute Genomics Platform"/>
            <consortium name="The Broad Institute Genome Sequencing Center for Infectious Disease"/>
            <person name="Wu L."/>
            <person name="Ma J."/>
        </authorList>
    </citation>
    <scope>NUCLEOTIDE SEQUENCE [LARGE SCALE GENOMIC DNA]</scope>
    <source>
        <strain evidence="2">CCUG 60523</strain>
    </source>
</reference>
<name>A0ABV8AQ30_9BACT</name>
<dbReference type="Proteomes" id="UP001595805">
    <property type="component" value="Unassembled WGS sequence"/>
</dbReference>
<comment type="caution">
    <text evidence="1">The sequence shown here is derived from an EMBL/GenBank/DDBJ whole genome shotgun (WGS) entry which is preliminary data.</text>
</comment>
<accession>A0ABV8AQ30</accession>